<dbReference type="RefSeq" id="WP_073120771.1">
    <property type="nucleotide sequence ID" value="NZ_FRAA01000002.1"/>
</dbReference>
<dbReference type="AlphaFoldDB" id="A0A1M6N244"/>
<dbReference type="STRING" id="156994.SAMN04488028_10264"/>
<dbReference type="SUPFAM" id="SSF88874">
    <property type="entry name" value="Receptor-binding domain of short tail fibre protein gp12"/>
    <property type="match status" value="1"/>
</dbReference>
<protein>
    <submittedName>
        <fullName evidence="2">Microcystin-dependent protein</fullName>
    </submittedName>
</protein>
<sequence>MSDFIGQIKMYAGRVIPREWLPCEGQVLPVNNYAALFSLIGNDFGGKSSEGTFALPDLRGRVPIGAGAAPGLSQRVQGSRSGVEEVALNQIQIPSHSHVISSTSTTQNNLTVTGSASIKCSNTAGDTGDPSNAFPAKTKDLNGDDIYTSDVSDATSTMNSAVLDIEAGVYGDIAVSTDSTCGMTGGGGFHTNMQPWLCVRFIIKYDGVFPQED</sequence>
<dbReference type="Gene3D" id="3.90.1340.10">
    <property type="entry name" value="Phage tail collar domain"/>
    <property type="match status" value="1"/>
</dbReference>
<evidence type="ECO:0000313" key="2">
    <source>
        <dbReference type="EMBL" id="SHJ89760.1"/>
    </source>
</evidence>
<accession>A0A1M6N244</accession>
<gene>
    <name evidence="2" type="ORF">SAMN04488028_10264</name>
</gene>
<dbReference type="EMBL" id="FRAA01000002">
    <property type="protein sequence ID" value="SHJ89760.1"/>
    <property type="molecule type" value="Genomic_DNA"/>
</dbReference>
<name>A0A1M6N244_REIAG</name>
<keyword evidence="3" id="KW-1185">Reference proteome</keyword>
<feature type="domain" description="Phage tail collar" evidence="1">
    <location>
        <begin position="6"/>
        <end position="63"/>
    </location>
</feature>
<reference evidence="3" key="1">
    <citation type="submission" date="2016-11" db="EMBL/GenBank/DDBJ databases">
        <authorList>
            <person name="Varghese N."/>
            <person name="Submissions S."/>
        </authorList>
    </citation>
    <scope>NUCLEOTIDE SEQUENCE [LARGE SCALE GENOMIC DNA]</scope>
    <source>
        <strain evidence="3">DSM 26134</strain>
    </source>
</reference>
<dbReference type="InterPro" id="IPR037053">
    <property type="entry name" value="Phage_tail_collar_dom_sf"/>
</dbReference>
<dbReference type="InterPro" id="IPR011083">
    <property type="entry name" value="Phage_tail_collar_dom"/>
</dbReference>
<dbReference type="Proteomes" id="UP000184474">
    <property type="component" value="Unassembled WGS sequence"/>
</dbReference>
<evidence type="ECO:0000259" key="1">
    <source>
        <dbReference type="Pfam" id="PF07484"/>
    </source>
</evidence>
<evidence type="ECO:0000313" key="3">
    <source>
        <dbReference type="Proteomes" id="UP000184474"/>
    </source>
</evidence>
<proteinExistence type="predicted"/>
<dbReference type="Pfam" id="PF07484">
    <property type="entry name" value="Collar"/>
    <property type="match status" value="1"/>
</dbReference>
<organism evidence="2 3">
    <name type="scientific">Reichenbachiella agariperforans</name>
    <dbReference type="NCBI Taxonomy" id="156994"/>
    <lineage>
        <taxon>Bacteria</taxon>
        <taxon>Pseudomonadati</taxon>
        <taxon>Bacteroidota</taxon>
        <taxon>Cytophagia</taxon>
        <taxon>Cytophagales</taxon>
        <taxon>Reichenbachiellaceae</taxon>
        <taxon>Reichenbachiella</taxon>
    </lineage>
</organism>